<reference evidence="1 2" key="1">
    <citation type="journal article" date="2018" name="Front. Plant Sci.">
        <title>Red Clover (Trifolium pratense) and Zigzag Clover (T. medium) - A Picture of Genomic Similarities and Differences.</title>
        <authorList>
            <person name="Dluhosova J."/>
            <person name="Istvanek J."/>
            <person name="Nedelnik J."/>
            <person name="Repkova J."/>
        </authorList>
    </citation>
    <scope>NUCLEOTIDE SEQUENCE [LARGE SCALE GENOMIC DNA]</scope>
    <source>
        <strain evidence="2">cv. 10/8</strain>
        <tissue evidence="1">Leaf</tissue>
    </source>
</reference>
<proteinExistence type="predicted"/>
<comment type="caution">
    <text evidence="1">The sequence shown here is derived from an EMBL/GenBank/DDBJ whole genome shotgun (WGS) entry which is preliminary data.</text>
</comment>
<organism evidence="1 2">
    <name type="scientific">Trifolium medium</name>
    <dbReference type="NCBI Taxonomy" id="97028"/>
    <lineage>
        <taxon>Eukaryota</taxon>
        <taxon>Viridiplantae</taxon>
        <taxon>Streptophyta</taxon>
        <taxon>Embryophyta</taxon>
        <taxon>Tracheophyta</taxon>
        <taxon>Spermatophyta</taxon>
        <taxon>Magnoliopsida</taxon>
        <taxon>eudicotyledons</taxon>
        <taxon>Gunneridae</taxon>
        <taxon>Pentapetalae</taxon>
        <taxon>rosids</taxon>
        <taxon>fabids</taxon>
        <taxon>Fabales</taxon>
        <taxon>Fabaceae</taxon>
        <taxon>Papilionoideae</taxon>
        <taxon>50 kb inversion clade</taxon>
        <taxon>NPAAA clade</taxon>
        <taxon>Hologalegina</taxon>
        <taxon>IRL clade</taxon>
        <taxon>Trifolieae</taxon>
        <taxon>Trifolium</taxon>
    </lineage>
</organism>
<keyword evidence="2" id="KW-1185">Reference proteome</keyword>
<evidence type="ECO:0000313" key="2">
    <source>
        <dbReference type="Proteomes" id="UP000265520"/>
    </source>
</evidence>
<name>A0A392VKH9_9FABA</name>
<dbReference type="Proteomes" id="UP000265520">
    <property type="component" value="Unassembled WGS sequence"/>
</dbReference>
<accession>A0A392VKH9</accession>
<dbReference type="AlphaFoldDB" id="A0A392VKH9"/>
<protein>
    <submittedName>
        <fullName evidence="1">Uncharacterized protein</fullName>
    </submittedName>
</protein>
<sequence>MLIESKPPRNSEDLVEAEKKSSKTAIETLAPIWTTVVRRASAAHRTTTMFGYIGQGRFGCEGGGSEAFFL</sequence>
<feature type="non-terminal residue" evidence="1">
    <location>
        <position position="70"/>
    </location>
</feature>
<dbReference type="EMBL" id="LXQA011205465">
    <property type="protein sequence ID" value="MCI88908.1"/>
    <property type="molecule type" value="Genomic_DNA"/>
</dbReference>
<evidence type="ECO:0000313" key="1">
    <source>
        <dbReference type="EMBL" id="MCI88908.1"/>
    </source>
</evidence>